<dbReference type="Proteomes" id="UP000078148">
    <property type="component" value="Chromosome"/>
</dbReference>
<dbReference type="InterPro" id="IPR035944">
    <property type="entry name" value="YfbM-like_sf"/>
</dbReference>
<sequence>MGMTGIYYVEKDNLQTVLAGDPSRPDLDIDKTWSLIADMFPDIPFVPVQDQYKIDSQLTEFGTFYLPPHQVAQMAESIPVVRQREALEQRIDFDRWKASTQQSPDDVEDNAMMIFFFAINENDTYEEIVEDYLMPYLNQVFDLYLDAASKGQGIVFAIF</sequence>
<dbReference type="RefSeq" id="WP_060533106.1">
    <property type="nucleotide sequence ID" value="NZ_CP013023.1"/>
</dbReference>
<keyword evidence="2" id="KW-1185">Reference proteome</keyword>
<name>A0A172ZDT6_9BACL</name>
<dbReference type="AlphaFoldDB" id="A0A172ZDT6"/>
<reference evidence="1 2" key="2">
    <citation type="journal article" date="2016" name="Int. J. Syst. Evol. Microbiol.">
        <title>Paenibacillus bovis sp. nov., isolated from raw yak (Bos grunniens) milk.</title>
        <authorList>
            <person name="Gao C."/>
            <person name="Han J."/>
            <person name="Liu Z."/>
            <person name="Xu X."/>
            <person name="Hang F."/>
            <person name="Wu Z."/>
        </authorList>
    </citation>
    <scope>NUCLEOTIDE SEQUENCE [LARGE SCALE GENOMIC DNA]</scope>
    <source>
        <strain evidence="1 2">BD3526</strain>
    </source>
</reference>
<evidence type="ECO:0000313" key="1">
    <source>
        <dbReference type="EMBL" id="ANF95816.1"/>
    </source>
</evidence>
<dbReference type="Gene3D" id="3.40.1760.10">
    <property type="entry name" value="YfbM-like super family"/>
    <property type="match status" value="1"/>
</dbReference>
<organism evidence="1 2">
    <name type="scientific">Paenibacillus bovis</name>
    <dbReference type="NCBI Taxonomy" id="1616788"/>
    <lineage>
        <taxon>Bacteria</taxon>
        <taxon>Bacillati</taxon>
        <taxon>Bacillota</taxon>
        <taxon>Bacilli</taxon>
        <taxon>Bacillales</taxon>
        <taxon>Paenibacillaceae</taxon>
        <taxon>Paenibacillus</taxon>
    </lineage>
</organism>
<protein>
    <recommendedName>
        <fullName evidence="3">DUF1877 domain-containing protein</fullName>
    </recommendedName>
</protein>
<dbReference type="KEGG" id="pbv:AR543_07225"/>
<gene>
    <name evidence="1" type="ORF">AR543_07225</name>
</gene>
<proteinExistence type="predicted"/>
<reference evidence="2" key="1">
    <citation type="submission" date="2015-10" db="EMBL/GenBank/DDBJ databases">
        <title>Genome of Paenibacillus bovis sp. nov.</title>
        <authorList>
            <person name="Wu Z."/>
            <person name="Gao C."/>
            <person name="Liu Z."/>
            <person name="Zheng H."/>
        </authorList>
    </citation>
    <scope>NUCLEOTIDE SEQUENCE [LARGE SCALE GENOMIC DNA]</scope>
    <source>
        <strain evidence="2">BD3526</strain>
    </source>
</reference>
<dbReference type="OrthoDB" id="2605385at2"/>
<evidence type="ECO:0000313" key="2">
    <source>
        <dbReference type="Proteomes" id="UP000078148"/>
    </source>
</evidence>
<dbReference type="EMBL" id="CP013023">
    <property type="protein sequence ID" value="ANF95816.1"/>
    <property type="molecule type" value="Genomic_DNA"/>
</dbReference>
<evidence type="ECO:0008006" key="3">
    <source>
        <dbReference type="Google" id="ProtNLM"/>
    </source>
</evidence>
<accession>A0A172ZDT6</accession>